<evidence type="ECO:0000256" key="2">
    <source>
        <dbReference type="PROSITE-ProRule" id="PRU01091"/>
    </source>
</evidence>
<proteinExistence type="predicted"/>
<evidence type="ECO:0000259" key="3">
    <source>
        <dbReference type="PROSITE" id="PS51755"/>
    </source>
</evidence>
<protein>
    <recommendedName>
        <fullName evidence="3">OmpR/PhoB-type domain-containing protein</fullName>
    </recommendedName>
</protein>
<dbReference type="SMART" id="SM00862">
    <property type="entry name" value="Trans_reg_C"/>
    <property type="match status" value="1"/>
</dbReference>
<comment type="caution">
    <text evidence="4">The sequence shown here is derived from an EMBL/GenBank/DDBJ whole genome shotgun (WGS) entry which is preliminary data.</text>
</comment>
<sequence>MSTDYVAIPWDSAQPNPPARATPGLGFRGFGIYVGLDEGAADAAGVDIASLVGEVQRAITDIPGAQTFASVVLAPPYVEEPPLAVVRSALGEPSLQRTVPRAPRGDGVVIDLARHRVTVDGRHVTLSFREHALLTFLVEHQGEVHDRPRLLAALLGETDGEPIHERTIDVYLQRLRRRLAPYGDVVRTVRGRGYRLDPHPDVTVVPAHATAR</sequence>
<dbReference type="InterPro" id="IPR036388">
    <property type="entry name" value="WH-like_DNA-bd_sf"/>
</dbReference>
<dbReference type="PROSITE" id="PS51755">
    <property type="entry name" value="OMPR_PHOB"/>
    <property type="match status" value="1"/>
</dbReference>
<name>A0ABQ6JQY7_9MICO</name>
<dbReference type="InterPro" id="IPR001867">
    <property type="entry name" value="OmpR/PhoB-type_DNA-bd"/>
</dbReference>
<feature type="domain" description="OmpR/PhoB-type" evidence="3">
    <location>
        <begin position="100"/>
        <end position="198"/>
    </location>
</feature>
<dbReference type="Gene3D" id="1.10.10.10">
    <property type="entry name" value="Winged helix-like DNA-binding domain superfamily/Winged helix DNA-binding domain"/>
    <property type="match status" value="1"/>
</dbReference>
<reference evidence="5" key="1">
    <citation type="journal article" date="2019" name="Int. J. Syst. Evol. Microbiol.">
        <title>The Global Catalogue of Microorganisms (GCM) 10K type strain sequencing project: providing services to taxonomists for standard genome sequencing and annotation.</title>
        <authorList>
            <consortium name="The Broad Institute Genomics Platform"/>
            <consortium name="The Broad Institute Genome Sequencing Center for Infectious Disease"/>
            <person name="Wu L."/>
            <person name="Ma J."/>
        </authorList>
    </citation>
    <scope>NUCLEOTIDE SEQUENCE [LARGE SCALE GENOMIC DNA]</scope>
    <source>
        <strain evidence="5">NBRC 108755</strain>
    </source>
</reference>
<evidence type="ECO:0000256" key="1">
    <source>
        <dbReference type="ARBA" id="ARBA00023125"/>
    </source>
</evidence>
<feature type="DNA-binding region" description="OmpR/PhoB-type" evidence="2">
    <location>
        <begin position="100"/>
        <end position="198"/>
    </location>
</feature>
<gene>
    <name evidence="4" type="ORF">GCM10025869_10320</name>
</gene>
<dbReference type="Proteomes" id="UP001157069">
    <property type="component" value="Unassembled WGS sequence"/>
</dbReference>
<dbReference type="SUPFAM" id="SSF46894">
    <property type="entry name" value="C-terminal effector domain of the bipartite response regulators"/>
    <property type="match status" value="1"/>
</dbReference>
<keyword evidence="1 2" id="KW-0238">DNA-binding</keyword>
<dbReference type="CDD" id="cd00383">
    <property type="entry name" value="trans_reg_C"/>
    <property type="match status" value="1"/>
</dbReference>
<accession>A0ABQ6JQY7</accession>
<dbReference type="Pfam" id="PF00486">
    <property type="entry name" value="Trans_reg_C"/>
    <property type="match status" value="1"/>
</dbReference>
<evidence type="ECO:0000313" key="4">
    <source>
        <dbReference type="EMBL" id="GMA90503.1"/>
    </source>
</evidence>
<evidence type="ECO:0000313" key="5">
    <source>
        <dbReference type="Proteomes" id="UP001157069"/>
    </source>
</evidence>
<dbReference type="InterPro" id="IPR016032">
    <property type="entry name" value="Sig_transdc_resp-reg_C-effctor"/>
</dbReference>
<organism evidence="4 5">
    <name type="scientific">Homoserinibacter gongjuensis</name>
    <dbReference type="NCBI Taxonomy" id="1162968"/>
    <lineage>
        <taxon>Bacteria</taxon>
        <taxon>Bacillati</taxon>
        <taxon>Actinomycetota</taxon>
        <taxon>Actinomycetes</taxon>
        <taxon>Micrococcales</taxon>
        <taxon>Microbacteriaceae</taxon>
        <taxon>Homoserinibacter</taxon>
    </lineage>
</organism>
<dbReference type="EMBL" id="BSVA01000001">
    <property type="protein sequence ID" value="GMA90503.1"/>
    <property type="molecule type" value="Genomic_DNA"/>
</dbReference>
<keyword evidence="5" id="KW-1185">Reference proteome</keyword>
<dbReference type="RefSeq" id="WP_284298299.1">
    <property type="nucleotide sequence ID" value="NZ_BSVA01000001.1"/>
</dbReference>